<evidence type="ECO:0000256" key="1">
    <source>
        <dbReference type="SAM" id="MobiDB-lite"/>
    </source>
</evidence>
<feature type="transmembrane region" description="Helical" evidence="2">
    <location>
        <begin position="167"/>
        <end position="188"/>
    </location>
</feature>
<accession>A0AAN6N348</accession>
<organism evidence="3 4">
    <name type="scientific">Diplogelasinospora grovesii</name>
    <dbReference type="NCBI Taxonomy" id="303347"/>
    <lineage>
        <taxon>Eukaryota</taxon>
        <taxon>Fungi</taxon>
        <taxon>Dikarya</taxon>
        <taxon>Ascomycota</taxon>
        <taxon>Pezizomycotina</taxon>
        <taxon>Sordariomycetes</taxon>
        <taxon>Sordariomycetidae</taxon>
        <taxon>Sordariales</taxon>
        <taxon>Diplogelasinosporaceae</taxon>
        <taxon>Diplogelasinospora</taxon>
    </lineage>
</organism>
<dbReference type="CDD" id="cd08734">
    <property type="entry name" value="RGS-like_1"/>
    <property type="match status" value="1"/>
</dbReference>
<gene>
    <name evidence="3" type="ORF">QBC46DRAFT_9399</name>
</gene>
<dbReference type="EMBL" id="MU853852">
    <property type="protein sequence ID" value="KAK3937514.1"/>
    <property type="molecule type" value="Genomic_DNA"/>
</dbReference>
<feature type="compositionally biased region" description="Low complexity" evidence="1">
    <location>
        <begin position="537"/>
        <end position="548"/>
    </location>
</feature>
<keyword evidence="4" id="KW-1185">Reference proteome</keyword>
<feature type="transmembrane region" description="Helical" evidence="2">
    <location>
        <begin position="34"/>
        <end position="55"/>
    </location>
</feature>
<proteinExistence type="predicted"/>
<feature type="region of interest" description="Disordered" evidence="1">
    <location>
        <begin position="498"/>
        <end position="574"/>
    </location>
</feature>
<feature type="compositionally biased region" description="Low complexity" evidence="1">
    <location>
        <begin position="345"/>
        <end position="355"/>
    </location>
</feature>
<feature type="region of interest" description="Disordered" evidence="1">
    <location>
        <begin position="333"/>
        <end position="364"/>
    </location>
</feature>
<feature type="transmembrane region" description="Helical" evidence="2">
    <location>
        <begin position="291"/>
        <end position="309"/>
    </location>
</feature>
<protein>
    <recommendedName>
        <fullName evidence="5">RGS domain-containing protein</fullName>
    </recommendedName>
</protein>
<dbReference type="InterPro" id="IPR036305">
    <property type="entry name" value="RGS_sf"/>
</dbReference>
<evidence type="ECO:0000256" key="2">
    <source>
        <dbReference type="SAM" id="Phobius"/>
    </source>
</evidence>
<evidence type="ECO:0008006" key="5">
    <source>
        <dbReference type="Google" id="ProtNLM"/>
    </source>
</evidence>
<keyword evidence="2" id="KW-0812">Transmembrane</keyword>
<evidence type="ECO:0000313" key="3">
    <source>
        <dbReference type="EMBL" id="KAK3937514.1"/>
    </source>
</evidence>
<dbReference type="Proteomes" id="UP001303473">
    <property type="component" value="Unassembled WGS sequence"/>
</dbReference>
<comment type="caution">
    <text evidence="3">The sequence shown here is derived from an EMBL/GenBank/DDBJ whole genome shotgun (WGS) entry which is preliminary data.</text>
</comment>
<keyword evidence="2" id="KW-1133">Transmembrane helix</keyword>
<keyword evidence="2" id="KW-0472">Membrane</keyword>
<feature type="transmembrane region" description="Helical" evidence="2">
    <location>
        <begin position="225"/>
        <end position="242"/>
    </location>
</feature>
<evidence type="ECO:0000313" key="4">
    <source>
        <dbReference type="Proteomes" id="UP001303473"/>
    </source>
</evidence>
<dbReference type="InterPro" id="IPR044926">
    <property type="entry name" value="RGS_subdomain_2"/>
</dbReference>
<feature type="compositionally biased region" description="Polar residues" evidence="1">
    <location>
        <begin position="561"/>
        <end position="574"/>
    </location>
</feature>
<sequence>MILPRDAQPAASVGSEFGTTPDTKPHARLDGIGVFWITFAGIWTGLLLGGMWFLWSKREMPTLRIRGLPLSFAGIVLLHLYWISVQIGYSVGPLAPEVAEFWIMSIWYPFGIALFQAANSQFLHVAKAQSKFARPPSVWSNTFNEKSAPRKETAVDRLRNMDYSKKMFMFVTIGMIVQLVVVVFIYLISRKFHASFGIAGTEVTGKTPMEIAMKQGRGWEWWPSLFWQFFWAWVIAPVILWQSRGIHDTHGWKLQTVVCCIAGLPAAPMWLIALYVPGMAPVNAYFVPPQWIALSIFVIEIFTVFVPCWQVRRHQNLRQETLESIAHWESKNKTGAETGAETGDDTTPPLSPTSTKVGFPTSLPTISSDSWKKLPNVERQGSLPAAADEGVLTMSALEHVLSKNPEPLRQFSARRDFSGENIAFLTAVAEWKAALPPAFVRNRHNTADEVVRQQFTRALRIYTEFISPRDAEFPINIAWHELRKLEGIFERAARSMFGGSARRTDSATPFADVDWRSPTSPAPASHNGSEMNIVLPSTTTNSNNNSGTGSDGLLAPPSPGLDQSSSSGGPGVSTETLVLNEKEIYKGDVPHGFDASVFDAAQQSIKYLVLTNTWPKYVKERRNSEDSQGSRATAETYDTTRSKSSLQRYLSFLRPMIRY</sequence>
<dbReference type="Gene3D" id="1.10.167.10">
    <property type="entry name" value="Regulator of G-protein Signalling 4, domain 2"/>
    <property type="match status" value="1"/>
</dbReference>
<reference evidence="4" key="1">
    <citation type="journal article" date="2023" name="Mol. Phylogenet. Evol.">
        <title>Genome-scale phylogeny and comparative genomics of the fungal order Sordariales.</title>
        <authorList>
            <person name="Hensen N."/>
            <person name="Bonometti L."/>
            <person name="Westerberg I."/>
            <person name="Brannstrom I.O."/>
            <person name="Guillou S."/>
            <person name="Cros-Aarteil S."/>
            <person name="Calhoun S."/>
            <person name="Haridas S."/>
            <person name="Kuo A."/>
            <person name="Mondo S."/>
            <person name="Pangilinan J."/>
            <person name="Riley R."/>
            <person name="LaButti K."/>
            <person name="Andreopoulos B."/>
            <person name="Lipzen A."/>
            <person name="Chen C."/>
            <person name="Yan M."/>
            <person name="Daum C."/>
            <person name="Ng V."/>
            <person name="Clum A."/>
            <person name="Steindorff A."/>
            <person name="Ohm R.A."/>
            <person name="Martin F."/>
            <person name="Silar P."/>
            <person name="Natvig D.O."/>
            <person name="Lalanne C."/>
            <person name="Gautier V."/>
            <person name="Ament-Velasquez S.L."/>
            <person name="Kruys A."/>
            <person name="Hutchinson M.I."/>
            <person name="Powell A.J."/>
            <person name="Barry K."/>
            <person name="Miller A.N."/>
            <person name="Grigoriev I.V."/>
            <person name="Debuchy R."/>
            <person name="Gladieux P."/>
            <person name="Hiltunen Thoren M."/>
            <person name="Johannesson H."/>
        </authorList>
    </citation>
    <scope>NUCLEOTIDE SEQUENCE [LARGE SCALE GENOMIC DNA]</scope>
    <source>
        <strain evidence="4">CBS 340.73</strain>
    </source>
</reference>
<feature type="transmembrane region" description="Helical" evidence="2">
    <location>
        <begin position="67"/>
        <end position="89"/>
    </location>
</feature>
<dbReference type="AlphaFoldDB" id="A0AAN6N348"/>
<feature type="transmembrane region" description="Helical" evidence="2">
    <location>
        <begin position="254"/>
        <end position="276"/>
    </location>
</feature>
<dbReference type="SUPFAM" id="SSF48097">
    <property type="entry name" value="Regulator of G-protein signaling, RGS"/>
    <property type="match status" value="1"/>
</dbReference>
<feature type="transmembrane region" description="Helical" evidence="2">
    <location>
        <begin position="101"/>
        <end position="118"/>
    </location>
</feature>
<feature type="region of interest" description="Disordered" evidence="1">
    <location>
        <begin position="1"/>
        <end position="22"/>
    </location>
</feature>
<name>A0AAN6N348_9PEZI</name>